<gene>
    <name evidence="2" type="ORF">GGX14DRAFT_392305</name>
</gene>
<organism evidence="2 3">
    <name type="scientific">Mycena pura</name>
    <dbReference type="NCBI Taxonomy" id="153505"/>
    <lineage>
        <taxon>Eukaryota</taxon>
        <taxon>Fungi</taxon>
        <taxon>Dikarya</taxon>
        <taxon>Basidiomycota</taxon>
        <taxon>Agaricomycotina</taxon>
        <taxon>Agaricomycetes</taxon>
        <taxon>Agaricomycetidae</taxon>
        <taxon>Agaricales</taxon>
        <taxon>Marasmiineae</taxon>
        <taxon>Mycenaceae</taxon>
        <taxon>Mycena</taxon>
    </lineage>
</organism>
<protein>
    <submittedName>
        <fullName evidence="2">Uncharacterized protein</fullName>
    </submittedName>
</protein>
<dbReference type="EMBL" id="JARJCW010000018">
    <property type="protein sequence ID" value="KAJ7215048.1"/>
    <property type="molecule type" value="Genomic_DNA"/>
</dbReference>
<keyword evidence="3" id="KW-1185">Reference proteome</keyword>
<evidence type="ECO:0000313" key="3">
    <source>
        <dbReference type="Proteomes" id="UP001219525"/>
    </source>
</evidence>
<sequence>MYSKGGGKAGKHDWLLELERFPIFLRRPLNIQAVVRSDVSVAHHQCLALPGICVDYELALNGTVAHHPPEILMSVPELPPWKRSKKGKERETEDSDVIIQAVSPSDSPQFRIIYATPDDAQKTQTFQHLLATTLEDKTKVTASAVFTVAAEHQMKRCKRDLLIPLMRNHACQWNCLVRAADAAAAGVIMFSAQQPDQFGRAPLTPLPPRSRPLKHRARRRADSAALVAEKDSAYIEWWRTNWPQEESSEALQEIIREHRDQTSAATLAVGLALFSTATSSVQS</sequence>
<dbReference type="Proteomes" id="UP001219525">
    <property type="component" value="Unassembled WGS sequence"/>
</dbReference>
<accession>A0AAD6VNJ1</accession>
<evidence type="ECO:0000256" key="1">
    <source>
        <dbReference type="SAM" id="MobiDB-lite"/>
    </source>
</evidence>
<reference evidence="2" key="1">
    <citation type="submission" date="2023-03" db="EMBL/GenBank/DDBJ databases">
        <title>Massive genome expansion in bonnet fungi (Mycena s.s.) driven by repeated elements and novel gene families across ecological guilds.</title>
        <authorList>
            <consortium name="Lawrence Berkeley National Laboratory"/>
            <person name="Harder C.B."/>
            <person name="Miyauchi S."/>
            <person name="Viragh M."/>
            <person name="Kuo A."/>
            <person name="Thoen E."/>
            <person name="Andreopoulos B."/>
            <person name="Lu D."/>
            <person name="Skrede I."/>
            <person name="Drula E."/>
            <person name="Henrissat B."/>
            <person name="Morin E."/>
            <person name="Kohler A."/>
            <person name="Barry K."/>
            <person name="LaButti K."/>
            <person name="Morin E."/>
            <person name="Salamov A."/>
            <person name="Lipzen A."/>
            <person name="Mereny Z."/>
            <person name="Hegedus B."/>
            <person name="Baldrian P."/>
            <person name="Stursova M."/>
            <person name="Weitz H."/>
            <person name="Taylor A."/>
            <person name="Grigoriev I.V."/>
            <person name="Nagy L.G."/>
            <person name="Martin F."/>
            <person name="Kauserud H."/>
        </authorList>
    </citation>
    <scope>NUCLEOTIDE SEQUENCE</scope>
    <source>
        <strain evidence="2">9144</strain>
    </source>
</reference>
<comment type="caution">
    <text evidence="2">The sequence shown here is derived from an EMBL/GenBank/DDBJ whole genome shotgun (WGS) entry which is preliminary data.</text>
</comment>
<feature type="region of interest" description="Disordered" evidence="1">
    <location>
        <begin position="199"/>
        <end position="222"/>
    </location>
</feature>
<evidence type="ECO:0000313" key="2">
    <source>
        <dbReference type="EMBL" id="KAJ7215048.1"/>
    </source>
</evidence>
<dbReference type="AlphaFoldDB" id="A0AAD6VNJ1"/>
<proteinExistence type="predicted"/>
<name>A0AAD6VNJ1_9AGAR</name>